<reference evidence="1" key="4">
    <citation type="submission" date="2019-03" db="UniProtKB">
        <authorList>
            <consortium name="EnsemblPlants"/>
        </authorList>
    </citation>
    <scope>IDENTIFICATION</scope>
</reference>
<proteinExistence type="predicted"/>
<accession>A0A453KNZ7</accession>
<evidence type="ECO:0000313" key="2">
    <source>
        <dbReference type="Proteomes" id="UP000015105"/>
    </source>
</evidence>
<evidence type="ECO:0008006" key="3">
    <source>
        <dbReference type="Google" id="ProtNLM"/>
    </source>
</evidence>
<dbReference type="Gramene" id="AET5Gv20468000.4">
    <property type="protein sequence ID" value="AET5Gv20468000.4"/>
    <property type="gene ID" value="AET5Gv20468000"/>
</dbReference>
<dbReference type="Gramene" id="AET5Gv20468000.2">
    <property type="protein sequence ID" value="AET5Gv20468000.2"/>
    <property type="gene ID" value="AET5Gv20468000"/>
</dbReference>
<reference evidence="2" key="2">
    <citation type="journal article" date="2017" name="Nat. Plants">
        <title>The Aegilops tauschii genome reveals multiple impacts of transposons.</title>
        <authorList>
            <person name="Zhao G."/>
            <person name="Zou C."/>
            <person name="Li K."/>
            <person name="Wang K."/>
            <person name="Li T."/>
            <person name="Gao L."/>
            <person name="Zhang X."/>
            <person name="Wang H."/>
            <person name="Yang Z."/>
            <person name="Liu X."/>
            <person name="Jiang W."/>
            <person name="Mao L."/>
            <person name="Kong X."/>
            <person name="Jiao Y."/>
            <person name="Jia J."/>
        </authorList>
    </citation>
    <scope>NUCLEOTIDE SEQUENCE [LARGE SCALE GENOMIC DNA]</scope>
    <source>
        <strain evidence="2">cv. AL8/78</strain>
    </source>
</reference>
<dbReference type="EnsemblPlants" id="AET5Gv20468000.4">
    <property type="protein sequence ID" value="AET5Gv20468000.4"/>
    <property type="gene ID" value="AET5Gv20468000"/>
</dbReference>
<organism evidence="1 2">
    <name type="scientific">Aegilops tauschii subsp. strangulata</name>
    <name type="common">Goatgrass</name>
    <dbReference type="NCBI Taxonomy" id="200361"/>
    <lineage>
        <taxon>Eukaryota</taxon>
        <taxon>Viridiplantae</taxon>
        <taxon>Streptophyta</taxon>
        <taxon>Embryophyta</taxon>
        <taxon>Tracheophyta</taxon>
        <taxon>Spermatophyta</taxon>
        <taxon>Magnoliopsida</taxon>
        <taxon>Liliopsida</taxon>
        <taxon>Poales</taxon>
        <taxon>Poaceae</taxon>
        <taxon>BOP clade</taxon>
        <taxon>Pooideae</taxon>
        <taxon>Triticodae</taxon>
        <taxon>Triticeae</taxon>
        <taxon>Triticinae</taxon>
        <taxon>Aegilops</taxon>
    </lineage>
</organism>
<sequence>MYNFMVTSVSMEGVLVEEDLNGRASTCGSLSFLGIPAPAAAGSVLQCALEGLDRLATVNLFFLVPAQWMARTGCASSPWFNAGLYGDDAVLFGSPRKEEVDMLMQILNDFGNASGLKINPQKSTVTPIRCKDINL</sequence>
<reference evidence="2" key="1">
    <citation type="journal article" date="2014" name="Science">
        <title>Ancient hybridizations among the ancestral genomes of bread wheat.</title>
        <authorList>
            <consortium name="International Wheat Genome Sequencing Consortium,"/>
            <person name="Marcussen T."/>
            <person name="Sandve S.R."/>
            <person name="Heier L."/>
            <person name="Spannagl M."/>
            <person name="Pfeifer M."/>
            <person name="Jakobsen K.S."/>
            <person name="Wulff B.B."/>
            <person name="Steuernagel B."/>
            <person name="Mayer K.F."/>
            <person name="Olsen O.A."/>
        </authorList>
    </citation>
    <scope>NUCLEOTIDE SEQUENCE [LARGE SCALE GENOMIC DNA]</scope>
    <source>
        <strain evidence="2">cv. AL8/78</strain>
    </source>
</reference>
<evidence type="ECO:0000313" key="1">
    <source>
        <dbReference type="EnsemblPlants" id="AET5Gv20468000.2"/>
    </source>
</evidence>
<keyword evidence="2" id="KW-1185">Reference proteome</keyword>
<dbReference type="Proteomes" id="UP000015105">
    <property type="component" value="Chromosome 5D"/>
</dbReference>
<reference evidence="1" key="5">
    <citation type="journal article" date="2021" name="G3 (Bethesda)">
        <title>Aegilops tauschii genome assembly Aet v5.0 features greater sequence contiguity and improved annotation.</title>
        <authorList>
            <person name="Wang L."/>
            <person name="Zhu T."/>
            <person name="Rodriguez J.C."/>
            <person name="Deal K.R."/>
            <person name="Dubcovsky J."/>
            <person name="McGuire P.E."/>
            <person name="Lux T."/>
            <person name="Spannagl M."/>
            <person name="Mayer K.F.X."/>
            <person name="Baldrich P."/>
            <person name="Meyers B.C."/>
            <person name="Huo N."/>
            <person name="Gu Y.Q."/>
            <person name="Zhou H."/>
            <person name="Devos K.M."/>
            <person name="Bennetzen J.L."/>
            <person name="Unver T."/>
            <person name="Budak H."/>
            <person name="Gulick P.J."/>
            <person name="Galiba G."/>
            <person name="Kalapos B."/>
            <person name="Nelson D.R."/>
            <person name="Li P."/>
            <person name="You F.M."/>
            <person name="Luo M.C."/>
            <person name="Dvorak J."/>
        </authorList>
    </citation>
    <scope>NUCLEOTIDE SEQUENCE [LARGE SCALE GENOMIC DNA]</scope>
    <source>
        <strain evidence="1">cv. AL8/78</strain>
    </source>
</reference>
<dbReference type="AlphaFoldDB" id="A0A453KNZ7"/>
<protein>
    <recommendedName>
        <fullName evidence="3">Reverse transcriptase domain-containing protein</fullName>
    </recommendedName>
</protein>
<name>A0A453KNZ7_AEGTS</name>
<dbReference type="EnsemblPlants" id="AET5Gv20468000.2">
    <property type="protein sequence ID" value="AET5Gv20468000.2"/>
    <property type="gene ID" value="AET5Gv20468000"/>
</dbReference>
<reference evidence="1" key="3">
    <citation type="journal article" date="2017" name="Nature">
        <title>Genome sequence of the progenitor of the wheat D genome Aegilops tauschii.</title>
        <authorList>
            <person name="Luo M.C."/>
            <person name="Gu Y.Q."/>
            <person name="Puiu D."/>
            <person name="Wang H."/>
            <person name="Twardziok S.O."/>
            <person name="Deal K.R."/>
            <person name="Huo N."/>
            <person name="Zhu T."/>
            <person name="Wang L."/>
            <person name="Wang Y."/>
            <person name="McGuire P.E."/>
            <person name="Liu S."/>
            <person name="Long H."/>
            <person name="Ramasamy R.K."/>
            <person name="Rodriguez J.C."/>
            <person name="Van S.L."/>
            <person name="Yuan L."/>
            <person name="Wang Z."/>
            <person name="Xia Z."/>
            <person name="Xiao L."/>
            <person name="Anderson O.D."/>
            <person name="Ouyang S."/>
            <person name="Liang Y."/>
            <person name="Zimin A.V."/>
            <person name="Pertea G."/>
            <person name="Qi P."/>
            <person name="Bennetzen J.L."/>
            <person name="Dai X."/>
            <person name="Dawson M.W."/>
            <person name="Muller H.G."/>
            <person name="Kugler K."/>
            <person name="Rivarola-Duarte L."/>
            <person name="Spannagl M."/>
            <person name="Mayer K.F.X."/>
            <person name="Lu F.H."/>
            <person name="Bevan M.W."/>
            <person name="Leroy P."/>
            <person name="Li P."/>
            <person name="You F.M."/>
            <person name="Sun Q."/>
            <person name="Liu Z."/>
            <person name="Lyons E."/>
            <person name="Wicker T."/>
            <person name="Salzberg S.L."/>
            <person name="Devos K.M."/>
            <person name="Dvorak J."/>
        </authorList>
    </citation>
    <scope>NUCLEOTIDE SEQUENCE [LARGE SCALE GENOMIC DNA]</scope>
    <source>
        <strain evidence="1">cv. AL8/78</strain>
    </source>
</reference>